<gene>
    <name evidence="1" type="ORF">J2853_000099</name>
</gene>
<dbReference type="RefSeq" id="WP_307553741.1">
    <property type="nucleotide sequence ID" value="NZ_JAUSQU010000001.1"/>
</dbReference>
<comment type="caution">
    <text evidence="1">The sequence shown here is derived from an EMBL/GenBank/DDBJ whole genome shotgun (WGS) entry which is preliminary data.</text>
</comment>
<evidence type="ECO:0000313" key="1">
    <source>
        <dbReference type="EMBL" id="MDP9840888.1"/>
    </source>
</evidence>
<keyword evidence="2" id="KW-1185">Reference proteome</keyword>
<name>A0ABT9Q3I2_9ACTN</name>
<accession>A0ABT9Q3I2</accession>
<proteinExistence type="predicted"/>
<sequence length="56" mass="5959">MHGETTGEFGTGLVDVTGLSLSQIGELGEPSHLVLVLQRFVEEADSDPTAEFQLSL</sequence>
<evidence type="ECO:0008006" key="3">
    <source>
        <dbReference type="Google" id="ProtNLM"/>
    </source>
</evidence>
<organism evidence="1 2">
    <name type="scientific">Streptosporangium lutulentum</name>
    <dbReference type="NCBI Taxonomy" id="1461250"/>
    <lineage>
        <taxon>Bacteria</taxon>
        <taxon>Bacillati</taxon>
        <taxon>Actinomycetota</taxon>
        <taxon>Actinomycetes</taxon>
        <taxon>Streptosporangiales</taxon>
        <taxon>Streptosporangiaceae</taxon>
        <taxon>Streptosporangium</taxon>
    </lineage>
</organism>
<evidence type="ECO:0000313" key="2">
    <source>
        <dbReference type="Proteomes" id="UP001225356"/>
    </source>
</evidence>
<reference evidence="1 2" key="1">
    <citation type="submission" date="2023-07" db="EMBL/GenBank/DDBJ databases">
        <title>Sequencing the genomes of 1000 actinobacteria strains.</title>
        <authorList>
            <person name="Klenk H.-P."/>
        </authorList>
    </citation>
    <scope>NUCLEOTIDE SEQUENCE [LARGE SCALE GENOMIC DNA]</scope>
    <source>
        <strain evidence="1 2">DSM 46740</strain>
    </source>
</reference>
<protein>
    <recommendedName>
        <fullName evidence="3">FXSXX-COOH protein</fullName>
    </recommendedName>
</protein>
<dbReference type="Proteomes" id="UP001225356">
    <property type="component" value="Unassembled WGS sequence"/>
</dbReference>
<dbReference type="EMBL" id="JAUSQU010000001">
    <property type="protein sequence ID" value="MDP9840888.1"/>
    <property type="molecule type" value="Genomic_DNA"/>
</dbReference>